<reference evidence="10 11" key="1">
    <citation type="submission" date="2024-09" db="EMBL/GenBank/DDBJ databases">
        <authorList>
            <person name="Ruan L."/>
        </authorList>
    </citation>
    <scope>NUCLEOTIDE SEQUENCE [LARGE SCALE GENOMIC DNA]</scope>
    <source>
        <strain evidence="10 11">D33</strain>
    </source>
</reference>
<evidence type="ECO:0000259" key="9">
    <source>
        <dbReference type="SMART" id="SM00849"/>
    </source>
</evidence>
<comment type="catalytic activity">
    <reaction evidence="6">
        <text>3',5'-cyclic CMP + H2O = CMP + H(+)</text>
        <dbReference type="Rhea" id="RHEA:72675"/>
        <dbReference type="ChEBI" id="CHEBI:15377"/>
        <dbReference type="ChEBI" id="CHEBI:15378"/>
        <dbReference type="ChEBI" id="CHEBI:58003"/>
        <dbReference type="ChEBI" id="CHEBI:60377"/>
    </reaction>
    <physiologicalReaction direction="left-to-right" evidence="6">
        <dbReference type="Rhea" id="RHEA:72676"/>
    </physiologicalReaction>
</comment>
<proteinExistence type="inferred from homology"/>
<evidence type="ECO:0000256" key="5">
    <source>
        <dbReference type="ARBA" id="ARBA00022833"/>
    </source>
</evidence>
<protein>
    <submittedName>
        <fullName evidence="10">MBL fold metallo-hydrolase</fullName>
    </submittedName>
</protein>
<dbReference type="SUPFAM" id="SSF56281">
    <property type="entry name" value="Metallo-hydrolase/oxidoreductase"/>
    <property type="match status" value="1"/>
</dbReference>
<dbReference type="Pfam" id="PF00753">
    <property type="entry name" value="Lactamase_B"/>
    <property type="match status" value="1"/>
</dbReference>
<evidence type="ECO:0000313" key="10">
    <source>
        <dbReference type="EMBL" id="MFB5681310.1"/>
    </source>
</evidence>
<dbReference type="Gene3D" id="3.60.15.10">
    <property type="entry name" value="Ribonuclease Z/Hydroxyacylglutathione hydrolase-like"/>
    <property type="match status" value="1"/>
</dbReference>
<sequence>MMTSLPVKLLLSAAGYCTHPEFLTLRGGSLRPVTFPAGFTCMLHPTHGPVLFDTGYSGRFFTETARLPNALYRHITPVVFREEDSAASQLREAGITPQDVRYIVLSHFHADHVGGLRDFPNARFIYLQKAYDAVKQLGPLRRVRAGFLPGLLPDDFAARSLPVAAASAVRPFEPGFPFHEAYDLFGDGSMLAVELSGHAAGMIGLFVSTERQDYLLCADAVWSSRAFMENRPPHPAAGLIMSDRREYKRSFELLRQLHTHYPAVRIVPSHCREALAVWGTGEWE</sequence>
<evidence type="ECO:0000256" key="1">
    <source>
        <dbReference type="ARBA" id="ARBA00001947"/>
    </source>
</evidence>
<keyword evidence="11" id="KW-1185">Reference proteome</keyword>
<dbReference type="PANTHER" id="PTHR42978:SF2">
    <property type="entry name" value="102 KBASES UNSTABLE REGION: FROM 1 TO 119443"/>
    <property type="match status" value="1"/>
</dbReference>
<evidence type="ECO:0000256" key="2">
    <source>
        <dbReference type="ARBA" id="ARBA00007749"/>
    </source>
</evidence>
<comment type="catalytic activity">
    <reaction evidence="8">
        <text>3',5'-cyclic UMP + H2O = UMP + H(+)</text>
        <dbReference type="Rhea" id="RHEA:70575"/>
        <dbReference type="ChEBI" id="CHEBI:15377"/>
        <dbReference type="ChEBI" id="CHEBI:15378"/>
        <dbReference type="ChEBI" id="CHEBI:57865"/>
        <dbReference type="ChEBI" id="CHEBI:184387"/>
    </reaction>
    <physiologicalReaction direction="left-to-right" evidence="8">
        <dbReference type="Rhea" id="RHEA:70576"/>
    </physiologicalReaction>
</comment>
<keyword evidence="5" id="KW-0862">Zinc</keyword>
<dbReference type="EMBL" id="JBHILM010000009">
    <property type="protein sequence ID" value="MFB5681310.1"/>
    <property type="molecule type" value="Genomic_DNA"/>
</dbReference>
<dbReference type="Proteomes" id="UP001580407">
    <property type="component" value="Unassembled WGS sequence"/>
</dbReference>
<dbReference type="InterPro" id="IPR051013">
    <property type="entry name" value="MBL_superfamily_lactonases"/>
</dbReference>
<dbReference type="PANTHER" id="PTHR42978">
    <property type="entry name" value="QUORUM-QUENCHING LACTONASE YTNP-RELATED-RELATED"/>
    <property type="match status" value="1"/>
</dbReference>
<evidence type="ECO:0000256" key="8">
    <source>
        <dbReference type="ARBA" id="ARBA00048505"/>
    </source>
</evidence>
<evidence type="ECO:0000313" key="11">
    <source>
        <dbReference type="Proteomes" id="UP001580407"/>
    </source>
</evidence>
<dbReference type="RefSeq" id="WP_375525095.1">
    <property type="nucleotide sequence ID" value="NZ_JBHILM010000009.1"/>
</dbReference>
<gene>
    <name evidence="10" type="ORF">ACE3NQ_10345</name>
</gene>
<comment type="function">
    <text evidence="7">Counteracts the endogenous Pycsar antiviral defense system. Phosphodiesterase that enables metal-dependent hydrolysis of host cyclic nucleotide Pycsar defense signals such as cCMP and cUMP.</text>
</comment>
<feature type="domain" description="Metallo-beta-lactamase" evidence="9">
    <location>
        <begin position="37"/>
        <end position="270"/>
    </location>
</feature>
<evidence type="ECO:0000256" key="3">
    <source>
        <dbReference type="ARBA" id="ARBA00022723"/>
    </source>
</evidence>
<accession>A0ABV5B6Y5</accession>
<name>A0ABV5B6Y5_9BACL</name>
<dbReference type="CDD" id="cd07730">
    <property type="entry name" value="metallo-hydrolase-like_MBL-fold"/>
    <property type="match status" value="1"/>
</dbReference>
<dbReference type="InterPro" id="IPR001279">
    <property type="entry name" value="Metallo-B-lactamas"/>
</dbReference>
<evidence type="ECO:0000256" key="6">
    <source>
        <dbReference type="ARBA" id="ARBA00034221"/>
    </source>
</evidence>
<comment type="cofactor">
    <cofactor evidence="1">
        <name>Zn(2+)</name>
        <dbReference type="ChEBI" id="CHEBI:29105"/>
    </cofactor>
</comment>
<comment type="caution">
    <text evidence="10">The sequence shown here is derived from an EMBL/GenBank/DDBJ whole genome shotgun (WGS) entry which is preliminary data.</text>
</comment>
<dbReference type="InterPro" id="IPR036866">
    <property type="entry name" value="RibonucZ/Hydroxyglut_hydro"/>
</dbReference>
<comment type="similarity">
    <text evidence="2">Belongs to the metallo-beta-lactamase superfamily.</text>
</comment>
<keyword evidence="4" id="KW-0378">Hydrolase</keyword>
<keyword evidence="3" id="KW-0479">Metal-binding</keyword>
<evidence type="ECO:0000256" key="7">
    <source>
        <dbReference type="ARBA" id="ARBA00034301"/>
    </source>
</evidence>
<evidence type="ECO:0000256" key="4">
    <source>
        <dbReference type="ARBA" id="ARBA00022801"/>
    </source>
</evidence>
<dbReference type="SMART" id="SM00849">
    <property type="entry name" value="Lactamase_B"/>
    <property type="match status" value="1"/>
</dbReference>
<organism evidence="10 11">
    <name type="scientific">Paenibacillus terreus</name>
    <dbReference type="NCBI Taxonomy" id="1387834"/>
    <lineage>
        <taxon>Bacteria</taxon>
        <taxon>Bacillati</taxon>
        <taxon>Bacillota</taxon>
        <taxon>Bacilli</taxon>
        <taxon>Bacillales</taxon>
        <taxon>Paenibacillaceae</taxon>
        <taxon>Paenibacillus</taxon>
    </lineage>
</organism>